<evidence type="ECO:0000313" key="2">
    <source>
        <dbReference type="EMBL" id="TQQ84147.1"/>
    </source>
</evidence>
<protein>
    <submittedName>
        <fullName evidence="2">50S ribosomal protein L7ae</fullName>
    </submittedName>
</protein>
<proteinExistence type="predicted"/>
<sequence>MNNMEKNRVISFLGIAARAGKVVSGDDSTLLELKKGNVHLVIVAEDASDNTKKLFRDKAGYRNIDMVEFGTKAEIGVAIGKSMRAVIGIKDEGFASRLKELIEI</sequence>
<keyword evidence="3" id="KW-1185">Reference proteome</keyword>
<reference evidence="2 3" key="1">
    <citation type="submission" date="2019-02" db="EMBL/GenBank/DDBJ databases">
        <title>Peptostreptococcaceae bacterium ZHW00191 nov., a new bacterium isolated from the human gut.</title>
        <authorList>
            <person name="Zhou H.-W."/>
            <person name="Chen X.-J."/>
        </authorList>
    </citation>
    <scope>NUCLEOTIDE SEQUENCE [LARGE SCALE GENOMIC DNA]</scope>
    <source>
        <strain evidence="2 3">ZHW00191</strain>
    </source>
</reference>
<accession>A0A544QTZ4</accession>
<dbReference type="AlphaFoldDB" id="A0A544QTZ4"/>
<dbReference type="Pfam" id="PF01248">
    <property type="entry name" value="Ribosomal_L7Ae"/>
    <property type="match status" value="1"/>
</dbReference>
<dbReference type="Gene3D" id="3.30.1330.30">
    <property type="match status" value="1"/>
</dbReference>
<dbReference type="SUPFAM" id="SSF55315">
    <property type="entry name" value="L30e-like"/>
    <property type="match status" value="1"/>
</dbReference>
<gene>
    <name evidence="2" type="ORF">EXD82_08030</name>
</gene>
<organism evidence="2 3">
    <name type="scientific">Peptacetobacter hominis</name>
    <dbReference type="NCBI Taxonomy" id="2743610"/>
    <lineage>
        <taxon>Bacteria</taxon>
        <taxon>Bacillati</taxon>
        <taxon>Bacillota</taxon>
        <taxon>Clostridia</taxon>
        <taxon>Peptostreptococcales</taxon>
        <taxon>Peptostreptococcaceae</taxon>
        <taxon>Peptacetobacter</taxon>
    </lineage>
</organism>
<dbReference type="InterPro" id="IPR004038">
    <property type="entry name" value="Ribosomal_eL8/eL30/eS12/Gad45"/>
</dbReference>
<comment type="caution">
    <text evidence="2">The sequence shown here is derived from an EMBL/GenBank/DDBJ whole genome shotgun (WGS) entry which is preliminary data.</text>
</comment>
<evidence type="ECO:0000313" key="3">
    <source>
        <dbReference type="Proteomes" id="UP000317863"/>
    </source>
</evidence>
<dbReference type="EMBL" id="SGJB01000015">
    <property type="protein sequence ID" value="TQQ84147.1"/>
    <property type="molecule type" value="Genomic_DNA"/>
</dbReference>
<dbReference type="InterPro" id="IPR029064">
    <property type="entry name" value="Ribosomal_eL30-like_sf"/>
</dbReference>
<dbReference type="GO" id="GO:0005840">
    <property type="term" value="C:ribosome"/>
    <property type="evidence" value="ECO:0007669"/>
    <property type="project" value="UniProtKB-KW"/>
</dbReference>
<keyword evidence="2" id="KW-0689">Ribosomal protein</keyword>
<evidence type="ECO:0000259" key="1">
    <source>
        <dbReference type="Pfam" id="PF01248"/>
    </source>
</evidence>
<dbReference type="OrthoDB" id="9794863at2"/>
<feature type="domain" description="Ribosomal protein eL8/eL30/eS12/Gadd45" evidence="1">
    <location>
        <begin position="13"/>
        <end position="96"/>
    </location>
</feature>
<keyword evidence="2" id="KW-0687">Ribonucleoprotein</keyword>
<dbReference type="RefSeq" id="WP_142536398.1">
    <property type="nucleotide sequence ID" value="NZ_SGJB01000015.1"/>
</dbReference>
<name>A0A544QTZ4_9FIRM</name>
<dbReference type="Proteomes" id="UP000317863">
    <property type="component" value="Unassembled WGS sequence"/>
</dbReference>